<proteinExistence type="predicted"/>
<dbReference type="Gene3D" id="3.30.450.20">
    <property type="entry name" value="PAS domain"/>
    <property type="match status" value="1"/>
</dbReference>
<dbReference type="STRING" id="764291.STRUR_0768"/>
<name>G5KE54_9STRE</name>
<dbReference type="eggNOG" id="COG2972">
    <property type="taxonomic scope" value="Bacteria"/>
</dbReference>
<keyword evidence="1" id="KW-1133">Transmembrane helix</keyword>
<reference evidence="2 3" key="1">
    <citation type="journal article" date="2014" name="Int. J. Syst. Evol. Microbiol.">
        <title>Phylogenomics and the dynamic genome evolution of the genus Streptococcus.</title>
        <authorList>
            <consortium name="The Broad Institute Genome Sequencing Platform"/>
            <person name="Richards V.P."/>
            <person name="Palmer S.R."/>
            <person name="Pavinski Bitar P.D."/>
            <person name="Qin X."/>
            <person name="Weinstock G.M."/>
            <person name="Highlander S.K."/>
            <person name="Town C.D."/>
            <person name="Burne R.A."/>
            <person name="Stanhope M.J."/>
        </authorList>
    </citation>
    <scope>NUCLEOTIDE SEQUENCE [LARGE SCALE GENOMIC DNA]</scope>
    <source>
        <strain evidence="2 3">2285-97</strain>
    </source>
</reference>
<evidence type="ECO:0000313" key="2">
    <source>
        <dbReference type="EMBL" id="EHJ56698.1"/>
    </source>
</evidence>
<gene>
    <name evidence="2" type="ORF">STRUR_0768</name>
</gene>
<keyword evidence="1" id="KW-0812">Transmembrane</keyword>
<dbReference type="Proteomes" id="UP000005388">
    <property type="component" value="Unassembled WGS sequence"/>
</dbReference>
<evidence type="ECO:0000256" key="1">
    <source>
        <dbReference type="SAM" id="Phobius"/>
    </source>
</evidence>
<dbReference type="AlphaFoldDB" id="G5KE54"/>
<keyword evidence="3" id="KW-1185">Reference proteome</keyword>
<comment type="caution">
    <text evidence="2">The sequence shown here is derived from an EMBL/GenBank/DDBJ whole genome shotgun (WGS) entry which is preliminary data.</text>
</comment>
<feature type="transmembrane region" description="Helical" evidence="1">
    <location>
        <begin position="12"/>
        <end position="32"/>
    </location>
</feature>
<keyword evidence="1" id="KW-0472">Membrane</keyword>
<evidence type="ECO:0000313" key="3">
    <source>
        <dbReference type="Proteomes" id="UP000005388"/>
    </source>
</evidence>
<dbReference type="EMBL" id="AEUZ02000001">
    <property type="protein sequence ID" value="EHJ56698.1"/>
    <property type="molecule type" value="Genomic_DNA"/>
</dbReference>
<sequence>MQLPNKSLKTRLLMVISLLIILIIGLICFSNYQISSITIKHQTEQKTNQSLEQSSQFITSYIQKLEETSSSLVSHQLVINYGQDKAKKQDQNVKQFLMAILKTNSDLVSATIITKDGRYLSTEKNMTMKTSSDMMKESWYQKAISNKGIPVLTPAHPSTSKTKENQWVISVIKK</sequence>
<organism evidence="2 3">
    <name type="scientific">Streptococcus urinalis 2285-97</name>
    <dbReference type="NCBI Taxonomy" id="764291"/>
    <lineage>
        <taxon>Bacteria</taxon>
        <taxon>Bacillati</taxon>
        <taxon>Bacillota</taxon>
        <taxon>Bacilli</taxon>
        <taxon>Lactobacillales</taxon>
        <taxon>Streptococcaceae</taxon>
        <taxon>Streptococcus</taxon>
    </lineage>
</organism>
<protein>
    <submittedName>
        <fullName evidence="2">Uncharacterized protein</fullName>
    </submittedName>
</protein>
<accession>G5KE54</accession>